<dbReference type="InterPro" id="IPR007387">
    <property type="entry name" value="TRAP_DctQ"/>
</dbReference>
<keyword evidence="7 9" id="KW-0472">Membrane</keyword>
<evidence type="ECO:0000256" key="8">
    <source>
        <dbReference type="ARBA" id="ARBA00038436"/>
    </source>
</evidence>
<proteinExistence type="inferred from homology"/>
<dbReference type="InterPro" id="IPR055348">
    <property type="entry name" value="DctQ"/>
</dbReference>
<evidence type="ECO:0000256" key="6">
    <source>
        <dbReference type="ARBA" id="ARBA00022989"/>
    </source>
</evidence>
<organism evidence="11 12">
    <name type="scientific">Candidatus Thiodiazotropha endoloripes</name>
    <dbReference type="NCBI Taxonomy" id="1818881"/>
    <lineage>
        <taxon>Bacteria</taxon>
        <taxon>Pseudomonadati</taxon>
        <taxon>Pseudomonadota</taxon>
        <taxon>Gammaproteobacteria</taxon>
        <taxon>Chromatiales</taxon>
        <taxon>Sedimenticolaceae</taxon>
        <taxon>Candidatus Thiodiazotropha</taxon>
    </lineage>
</organism>
<dbReference type="Proteomes" id="UP000094849">
    <property type="component" value="Unassembled WGS sequence"/>
</dbReference>
<dbReference type="OrthoDB" id="26202at2"/>
<dbReference type="PANTHER" id="PTHR35011">
    <property type="entry name" value="2,3-DIKETO-L-GULONATE TRAP TRANSPORTER SMALL PERMEASE PROTEIN YIAM"/>
    <property type="match status" value="1"/>
</dbReference>
<dbReference type="GO" id="GO:0022857">
    <property type="term" value="F:transmembrane transporter activity"/>
    <property type="evidence" value="ECO:0007669"/>
    <property type="project" value="UniProtKB-UniRule"/>
</dbReference>
<evidence type="ECO:0000313" key="11">
    <source>
        <dbReference type="EMBL" id="ODB96696.1"/>
    </source>
</evidence>
<feature type="transmembrane region" description="Helical" evidence="9">
    <location>
        <begin position="144"/>
        <end position="163"/>
    </location>
</feature>
<dbReference type="GO" id="GO:0005886">
    <property type="term" value="C:plasma membrane"/>
    <property type="evidence" value="ECO:0007669"/>
    <property type="project" value="UniProtKB-SubCell"/>
</dbReference>
<comment type="function">
    <text evidence="9">Part of the tripartite ATP-independent periplasmic (TRAP) transport system.</text>
</comment>
<evidence type="ECO:0000259" key="10">
    <source>
        <dbReference type="Pfam" id="PF04290"/>
    </source>
</evidence>
<comment type="similarity">
    <text evidence="8 9">Belongs to the TRAP transporter small permease family.</text>
</comment>
<reference evidence="11 12" key="1">
    <citation type="submission" date="2016-03" db="EMBL/GenBank/DDBJ databases">
        <title>Chemosynthetic sulphur-oxidizing symbionts of marine invertebrate animals are capable of nitrogen fixation.</title>
        <authorList>
            <person name="Petersen J.M."/>
            <person name="Kemper A."/>
            <person name="Gruber-Vodicka H."/>
            <person name="Cardini U."/>
            <person name="Geest Mvander."/>
            <person name="Kleiner M."/>
            <person name="Bulgheresi S."/>
            <person name="Fussmann M."/>
            <person name="Herbold C."/>
            <person name="Seah B.K.B."/>
            <person name="Antony C.Paul."/>
            <person name="Liu D."/>
            <person name="Belitz A."/>
            <person name="Weber M."/>
        </authorList>
    </citation>
    <scope>NUCLEOTIDE SEQUENCE [LARGE SCALE GENOMIC DNA]</scope>
    <source>
        <strain evidence="11">G_D</strain>
    </source>
</reference>
<keyword evidence="5 9" id="KW-0812">Transmembrane</keyword>
<comment type="caution">
    <text evidence="11">The sequence shown here is derived from an EMBL/GenBank/DDBJ whole genome shotgun (WGS) entry which is preliminary data.</text>
</comment>
<gene>
    <name evidence="11" type="ORF">A3196_07960</name>
</gene>
<evidence type="ECO:0000256" key="3">
    <source>
        <dbReference type="ARBA" id="ARBA00022475"/>
    </source>
</evidence>
<keyword evidence="4 9" id="KW-0997">Cell inner membrane</keyword>
<keyword evidence="3" id="KW-1003">Cell membrane</keyword>
<keyword evidence="6 9" id="KW-1133">Transmembrane helix</keyword>
<evidence type="ECO:0000256" key="2">
    <source>
        <dbReference type="ARBA" id="ARBA00022448"/>
    </source>
</evidence>
<evidence type="ECO:0000256" key="4">
    <source>
        <dbReference type="ARBA" id="ARBA00022519"/>
    </source>
</evidence>
<feature type="domain" description="Tripartite ATP-independent periplasmic transporters DctQ component" evidence="10">
    <location>
        <begin position="39"/>
        <end position="168"/>
    </location>
</feature>
<dbReference type="Pfam" id="PF04290">
    <property type="entry name" value="DctQ"/>
    <property type="match status" value="1"/>
</dbReference>
<protein>
    <recommendedName>
        <fullName evidence="9">TRAP transporter small permease protein</fullName>
    </recommendedName>
</protein>
<evidence type="ECO:0000256" key="1">
    <source>
        <dbReference type="ARBA" id="ARBA00004429"/>
    </source>
</evidence>
<name>A0A1E2UPJ9_9GAMM</name>
<evidence type="ECO:0000313" key="12">
    <source>
        <dbReference type="Proteomes" id="UP000094849"/>
    </source>
</evidence>
<accession>A0A1E2UPJ9</accession>
<keyword evidence="12" id="KW-1185">Reference proteome</keyword>
<feature type="transmembrane region" description="Helical" evidence="9">
    <location>
        <begin position="27"/>
        <end position="48"/>
    </location>
</feature>
<sequence length="210" mass="23392">MSNTATILNDESRLSLADRLFFRLESLLNLIGGITIFLLVILATVNVLGRWLFSMPIDGYVDWVEQAMAFIAFLGIAYTKRLGGHIRMDMLIGQLHGRLLWFAELVSVVLMLLVTLVLIYGSYLHFWRAYDIGDSSLDINLPTWPAKLVVPLALSVLAVRLILQIWGYARAFKEGGEQPIAVPLIENAATVAAKEAESVMGEFEGNRDHS</sequence>
<evidence type="ECO:0000256" key="7">
    <source>
        <dbReference type="ARBA" id="ARBA00023136"/>
    </source>
</evidence>
<comment type="subunit">
    <text evidence="9">The complex comprises the extracytoplasmic solute receptor protein and the two transmembrane proteins.</text>
</comment>
<comment type="subcellular location">
    <subcellularLocation>
        <location evidence="1 9">Cell inner membrane</location>
        <topology evidence="1 9">Multi-pass membrane protein</topology>
    </subcellularLocation>
</comment>
<evidence type="ECO:0000256" key="9">
    <source>
        <dbReference type="RuleBase" id="RU369079"/>
    </source>
</evidence>
<dbReference type="EMBL" id="LVJZ01000003">
    <property type="protein sequence ID" value="ODB96696.1"/>
    <property type="molecule type" value="Genomic_DNA"/>
</dbReference>
<feature type="transmembrane region" description="Helical" evidence="9">
    <location>
        <begin position="99"/>
        <end position="124"/>
    </location>
</feature>
<evidence type="ECO:0000256" key="5">
    <source>
        <dbReference type="ARBA" id="ARBA00022692"/>
    </source>
</evidence>
<dbReference type="STRING" id="1818881.A3196_07960"/>
<keyword evidence="2 9" id="KW-0813">Transport</keyword>
<dbReference type="AlphaFoldDB" id="A0A1E2UPJ9"/>
<dbReference type="RefSeq" id="WP_069004427.1">
    <property type="nucleotide sequence ID" value="NZ_LVJW01000003.1"/>
</dbReference>
<feature type="transmembrane region" description="Helical" evidence="9">
    <location>
        <begin position="60"/>
        <end position="78"/>
    </location>
</feature>